<keyword evidence="1" id="KW-0472">Membrane</keyword>
<keyword evidence="1" id="KW-1133">Transmembrane helix</keyword>
<evidence type="ECO:0000313" key="2">
    <source>
        <dbReference type="EMBL" id="HIY97484.1"/>
    </source>
</evidence>
<dbReference type="Proteomes" id="UP000886750">
    <property type="component" value="Unassembled WGS sequence"/>
</dbReference>
<keyword evidence="1" id="KW-0812">Transmembrane</keyword>
<evidence type="ECO:0000256" key="1">
    <source>
        <dbReference type="SAM" id="Phobius"/>
    </source>
</evidence>
<proteinExistence type="predicted"/>
<reference evidence="2" key="2">
    <citation type="submission" date="2021-04" db="EMBL/GenBank/DDBJ databases">
        <authorList>
            <person name="Gilroy R."/>
        </authorList>
    </citation>
    <scope>NUCLEOTIDE SEQUENCE</scope>
    <source>
        <strain evidence="2">1345</strain>
    </source>
</reference>
<organism evidence="2 3">
    <name type="scientific">Candidatus Borkfalkia excrementigallinarum</name>
    <dbReference type="NCBI Taxonomy" id="2838506"/>
    <lineage>
        <taxon>Bacteria</taxon>
        <taxon>Bacillati</taxon>
        <taxon>Bacillota</taxon>
        <taxon>Clostridia</taxon>
        <taxon>Christensenellales</taxon>
        <taxon>Christensenellaceae</taxon>
        <taxon>Candidatus Borkfalkia</taxon>
    </lineage>
</organism>
<dbReference type="EMBL" id="DXCQ01000067">
    <property type="protein sequence ID" value="HIY97484.1"/>
    <property type="molecule type" value="Genomic_DNA"/>
</dbReference>
<name>A0A9D2CRV8_9FIRM</name>
<gene>
    <name evidence="2" type="ORF">H9729_07330</name>
</gene>
<comment type="caution">
    <text evidence="2">The sequence shown here is derived from an EMBL/GenBank/DDBJ whole genome shotgun (WGS) entry which is preliminary data.</text>
</comment>
<protein>
    <submittedName>
        <fullName evidence="2">Uncharacterized protein</fullName>
    </submittedName>
</protein>
<sequence>MSEKKKKRRMIVLSIVGAFVLALGIFLIVWYCGASYPQFYSLARQEFAIPGLSDGVCPQGLTALPENEQGYDFAMSGYLSKGASRVYLIDGSEEGKGKYITLTDGGVADESHFGGVTCSEEYLYVACGSRVACLPLEQVLAAENGAAIEAEYFEAGLNVAFCVYYEDQLFAGEFYRPGNYETDESHHLETADGSINHALVYVFGAGEGAGGLDTSAPVYAISVRDQVQGLAVFEGGIALSCSYGLPDSTIWVYKNVLSGAAEQTFSVGGKEIPLYMLDSSNHIGTLTAPCMSEEIAVRGDRLYILFESKSNKYKLFTRTRMSNVQSVALADLLALS</sequence>
<accession>A0A9D2CRV8</accession>
<dbReference type="AlphaFoldDB" id="A0A9D2CRV8"/>
<reference evidence="2" key="1">
    <citation type="journal article" date="2021" name="PeerJ">
        <title>Extensive microbial diversity within the chicken gut microbiome revealed by metagenomics and culture.</title>
        <authorList>
            <person name="Gilroy R."/>
            <person name="Ravi A."/>
            <person name="Getino M."/>
            <person name="Pursley I."/>
            <person name="Horton D.L."/>
            <person name="Alikhan N.F."/>
            <person name="Baker D."/>
            <person name="Gharbi K."/>
            <person name="Hall N."/>
            <person name="Watson M."/>
            <person name="Adriaenssens E.M."/>
            <person name="Foster-Nyarko E."/>
            <person name="Jarju S."/>
            <person name="Secka A."/>
            <person name="Antonio M."/>
            <person name="Oren A."/>
            <person name="Chaudhuri R.R."/>
            <person name="La Ragione R."/>
            <person name="Hildebrand F."/>
            <person name="Pallen M.J."/>
        </authorList>
    </citation>
    <scope>NUCLEOTIDE SEQUENCE</scope>
    <source>
        <strain evidence="2">1345</strain>
    </source>
</reference>
<evidence type="ECO:0000313" key="3">
    <source>
        <dbReference type="Proteomes" id="UP000886750"/>
    </source>
</evidence>
<feature type="transmembrane region" description="Helical" evidence="1">
    <location>
        <begin position="12"/>
        <end position="31"/>
    </location>
</feature>